<dbReference type="RefSeq" id="WP_318596820.1">
    <property type="nucleotide sequence ID" value="NZ_JAWSTH010000018.1"/>
</dbReference>
<evidence type="ECO:0000313" key="3">
    <source>
        <dbReference type="Proteomes" id="UP001284601"/>
    </source>
</evidence>
<comment type="caution">
    <text evidence="2">The sequence shown here is derived from an EMBL/GenBank/DDBJ whole genome shotgun (WGS) entry which is preliminary data.</text>
</comment>
<dbReference type="InterPro" id="IPR018959">
    <property type="entry name" value="DUF1989"/>
</dbReference>
<keyword evidence="3" id="KW-1185">Reference proteome</keyword>
<dbReference type="PANTHER" id="PTHR31527:SF0">
    <property type="entry name" value="RE64534P"/>
    <property type="match status" value="1"/>
</dbReference>
<proteinExistence type="predicted"/>
<dbReference type="EMBL" id="JAWSTH010000018">
    <property type="protein sequence ID" value="MDW5594551.1"/>
    <property type="molecule type" value="Genomic_DNA"/>
</dbReference>
<dbReference type="Proteomes" id="UP001284601">
    <property type="component" value="Unassembled WGS sequence"/>
</dbReference>
<evidence type="ECO:0000313" key="2">
    <source>
        <dbReference type="EMBL" id="MDW5594551.1"/>
    </source>
</evidence>
<reference evidence="2 3" key="2">
    <citation type="submission" date="2023-10" db="EMBL/GenBank/DDBJ databases">
        <authorList>
            <person name="Han X.F."/>
        </authorList>
    </citation>
    <scope>NUCLEOTIDE SEQUENCE [LARGE SCALE GENOMIC DNA]</scope>
    <source>
        <strain evidence="2 3">KCTC 39840</strain>
    </source>
</reference>
<name>A0ABU4HMM0_9ACTN</name>
<organism evidence="2 3">
    <name type="scientific">Conexibacter stalactiti</name>
    <dbReference type="NCBI Taxonomy" id="1940611"/>
    <lineage>
        <taxon>Bacteria</taxon>
        <taxon>Bacillati</taxon>
        <taxon>Actinomycetota</taxon>
        <taxon>Thermoleophilia</taxon>
        <taxon>Solirubrobacterales</taxon>
        <taxon>Conexibacteraceae</taxon>
        <taxon>Conexibacter</taxon>
    </lineage>
</organism>
<gene>
    <name evidence="2" type="ORF">R7226_09400</name>
</gene>
<dbReference type="PANTHER" id="PTHR31527">
    <property type="entry name" value="RE64534P"/>
    <property type="match status" value="1"/>
</dbReference>
<protein>
    <submittedName>
        <fullName evidence="2">Urea carboxylase-associated family protein</fullName>
    </submittedName>
</protein>
<sequence>MVGPSPRTYETLAREVVVPACEARAVEVHAGQILQLVDLEGQQVGDLIAYRLSDPSEVFSAGHTVSALTRMVPGIGDELFSNHRRPLFRILHDDVGSHDLIVPCCDPERYSRDYGVHGHGSCLASLEAAVAASGRDWPVRGETAWNVFMNNRHEDGRIVTYEPPHQAGATIDLAVLDDLLVVLSACPQDLSPCNAYDPTSMALRVWEPEGE</sequence>
<dbReference type="Pfam" id="PF09347">
    <property type="entry name" value="DUF1989"/>
    <property type="match status" value="1"/>
</dbReference>
<feature type="domain" description="DUF1989" evidence="1">
    <location>
        <begin position="17"/>
        <end position="180"/>
    </location>
</feature>
<reference evidence="3" key="1">
    <citation type="submission" date="2023-07" db="EMBL/GenBank/DDBJ databases">
        <title>Conexibacter stalactiti sp. nov., isolated from stalactites in a lava cave and emended description of the genus Conexibacter.</title>
        <authorList>
            <person name="Lee S.D."/>
        </authorList>
    </citation>
    <scope>NUCLEOTIDE SEQUENCE [LARGE SCALE GENOMIC DNA]</scope>
    <source>
        <strain evidence="3">KCTC 39840</strain>
    </source>
</reference>
<evidence type="ECO:0000259" key="1">
    <source>
        <dbReference type="Pfam" id="PF09347"/>
    </source>
</evidence>
<accession>A0ABU4HMM0</accession>